<dbReference type="Proteomes" id="UP001429601">
    <property type="component" value="Unassembled WGS sequence"/>
</dbReference>
<dbReference type="Gene3D" id="3.40.50.720">
    <property type="entry name" value="NAD(P)-binding Rossmann-like Domain"/>
    <property type="match status" value="1"/>
</dbReference>
<evidence type="ECO:0000259" key="1">
    <source>
        <dbReference type="Pfam" id="PF13460"/>
    </source>
</evidence>
<accession>A0ABX0PZG7</accession>
<feature type="domain" description="NAD(P)-binding" evidence="1">
    <location>
        <begin position="7"/>
        <end position="133"/>
    </location>
</feature>
<dbReference type="InterPro" id="IPR036291">
    <property type="entry name" value="NAD(P)-bd_dom_sf"/>
</dbReference>
<protein>
    <submittedName>
        <fullName evidence="2">SDR family oxidoreductase</fullName>
    </submittedName>
</protein>
<dbReference type="Pfam" id="PF13460">
    <property type="entry name" value="NAD_binding_10"/>
    <property type="match status" value="1"/>
</dbReference>
<organism evidence="2 3">
    <name type="scientific">Luteibacter jiangsuensis</name>
    <dbReference type="NCBI Taxonomy" id="637577"/>
    <lineage>
        <taxon>Bacteria</taxon>
        <taxon>Pseudomonadati</taxon>
        <taxon>Pseudomonadota</taxon>
        <taxon>Gammaproteobacteria</taxon>
        <taxon>Lysobacterales</taxon>
        <taxon>Rhodanobacteraceae</taxon>
        <taxon>Luteibacter</taxon>
    </lineage>
</organism>
<dbReference type="PANTHER" id="PTHR12126:SF11">
    <property type="entry name" value="NADH DEHYDROGENASE [UBIQUINONE] 1 ALPHA SUBCOMPLEX SUBUNIT 9, MITOCHONDRIAL"/>
    <property type="match status" value="1"/>
</dbReference>
<evidence type="ECO:0000313" key="2">
    <source>
        <dbReference type="EMBL" id="NID03528.1"/>
    </source>
</evidence>
<comment type="caution">
    <text evidence="2">The sequence shown here is derived from an EMBL/GenBank/DDBJ whole genome shotgun (WGS) entry which is preliminary data.</text>
</comment>
<dbReference type="EMBL" id="JAAQQR010000001">
    <property type="protein sequence ID" value="NID03528.1"/>
    <property type="molecule type" value="Genomic_DNA"/>
</dbReference>
<dbReference type="InterPro" id="IPR016040">
    <property type="entry name" value="NAD(P)-bd_dom"/>
</dbReference>
<dbReference type="PANTHER" id="PTHR12126">
    <property type="entry name" value="NADH-UBIQUINONE OXIDOREDUCTASE 39 KDA SUBUNIT-RELATED"/>
    <property type="match status" value="1"/>
</dbReference>
<name>A0ABX0PZG7_9GAMM</name>
<sequence length="256" mass="26619">MKILVIGGTGLIGSKVVERLRAKGHEAIAASPSSGVNTLTGEGLDAAMVGVDAVLDLANSPVFVGPQVLEFFETAGRHLVAAEKRAGVTHHVALSVVGADRLTDSEYLRAKVAQERIVATSGIPYSIIRSTQFFEFLGGIAQSAAASGSITLPTAYIQPIASDEVADAVTAGTLGKPVNGIVEIGGPEKFPMADLVARFLRIVKDPHDVVGDANAPYFGARLQPDSLVAGQGAHLGKIDFPTWLKTSKYAQYASAA</sequence>
<dbReference type="SUPFAM" id="SSF51735">
    <property type="entry name" value="NAD(P)-binding Rossmann-fold domains"/>
    <property type="match status" value="1"/>
</dbReference>
<gene>
    <name evidence="2" type="ORF">HBF26_01410</name>
</gene>
<reference evidence="2 3" key="1">
    <citation type="journal article" date="2011" name="Curr. Microbiol.">
        <title>Luteibacter jiangsuensis sp. nov.: a methamidophos-degrading bacterium isolated from a methamidophos-manufacturing factory.</title>
        <authorList>
            <person name="Wang L."/>
            <person name="Wang G.L."/>
            <person name="Li S.P."/>
            <person name="Jiang J.D."/>
        </authorList>
    </citation>
    <scope>NUCLEOTIDE SEQUENCE [LARGE SCALE GENOMIC DNA]</scope>
    <source>
        <strain evidence="2 3">CGMCC 1.10133</strain>
    </source>
</reference>
<keyword evidence="3" id="KW-1185">Reference proteome</keyword>
<dbReference type="RefSeq" id="WP_167122343.1">
    <property type="nucleotide sequence ID" value="NZ_JAAQQR010000001.1"/>
</dbReference>
<proteinExistence type="predicted"/>
<evidence type="ECO:0000313" key="3">
    <source>
        <dbReference type="Proteomes" id="UP001429601"/>
    </source>
</evidence>
<dbReference type="InterPro" id="IPR051207">
    <property type="entry name" value="ComplexI_NDUFA9_subunit"/>
</dbReference>